<organism evidence="2 3">
    <name type="scientific">Polyporus arcularius HHB13444</name>
    <dbReference type="NCBI Taxonomy" id="1314778"/>
    <lineage>
        <taxon>Eukaryota</taxon>
        <taxon>Fungi</taxon>
        <taxon>Dikarya</taxon>
        <taxon>Basidiomycota</taxon>
        <taxon>Agaricomycotina</taxon>
        <taxon>Agaricomycetes</taxon>
        <taxon>Polyporales</taxon>
        <taxon>Polyporaceae</taxon>
        <taxon>Polyporus</taxon>
    </lineage>
</organism>
<accession>A0A5C3NL82</accession>
<reference evidence="2 3" key="1">
    <citation type="journal article" date="2019" name="Nat. Ecol. Evol.">
        <title>Megaphylogeny resolves global patterns of mushroom evolution.</title>
        <authorList>
            <person name="Varga T."/>
            <person name="Krizsan K."/>
            <person name="Foldi C."/>
            <person name="Dima B."/>
            <person name="Sanchez-Garcia M."/>
            <person name="Sanchez-Ramirez S."/>
            <person name="Szollosi G.J."/>
            <person name="Szarkandi J.G."/>
            <person name="Papp V."/>
            <person name="Albert L."/>
            <person name="Andreopoulos W."/>
            <person name="Angelini C."/>
            <person name="Antonin V."/>
            <person name="Barry K.W."/>
            <person name="Bougher N.L."/>
            <person name="Buchanan P."/>
            <person name="Buyck B."/>
            <person name="Bense V."/>
            <person name="Catcheside P."/>
            <person name="Chovatia M."/>
            <person name="Cooper J."/>
            <person name="Damon W."/>
            <person name="Desjardin D."/>
            <person name="Finy P."/>
            <person name="Geml J."/>
            <person name="Haridas S."/>
            <person name="Hughes K."/>
            <person name="Justo A."/>
            <person name="Karasinski D."/>
            <person name="Kautmanova I."/>
            <person name="Kiss B."/>
            <person name="Kocsube S."/>
            <person name="Kotiranta H."/>
            <person name="LaButti K.M."/>
            <person name="Lechner B.E."/>
            <person name="Liimatainen K."/>
            <person name="Lipzen A."/>
            <person name="Lukacs Z."/>
            <person name="Mihaltcheva S."/>
            <person name="Morgado L.N."/>
            <person name="Niskanen T."/>
            <person name="Noordeloos M.E."/>
            <person name="Ohm R.A."/>
            <person name="Ortiz-Santana B."/>
            <person name="Ovrebo C."/>
            <person name="Racz N."/>
            <person name="Riley R."/>
            <person name="Savchenko A."/>
            <person name="Shiryaev A."/>
            <person name="Soop K."/>
            <person name="Spirin V."/>
            <person name="Szebenyi C."/>
            <person name="Tomsovsky M."/>
            <person name="Tulloss R.E."/>
            <person name="Uehling J."/>
            <person name="Grigoriev I.V."/>
            <person name="Vagvolgyi C."/>
            <person name="Papp T."/>
            <person name="Martin F.M."/>
            <person name="Miettinen O."/>
            <person name="Hibbett D.S."/>
            <person name="Nagy L.G."/>
        </authorList>
    </citation>
    <scope>NUCLEOTIDE SEQUENCE [LARGE SCALE GENOMIC DNA]</scope>
    <source>
        <strain evidence="2 3">HHB13444</strain>
    </source>
</reference>
<feature type="compositionally biased region" description="Basic and acidic residues" evidence="1">
    <location>
        <begin position="57"/>
        <end position="72"/>
    </location>
</feature>
<feature type="compositionally biased region" description="Low complexity" evidence="1">
    <location>
        <begin position="45"/>
        <end position="54"/>
    </location>
</feature>
<feature type="region of interest" description="Disordered" evidence="1">
    <location>
        <begin position="1"/>
        <end position="76"/>
    </location>
</feature>
<feature type="compositionally biased region" description="Basic and acidic residues" evidence="1">
    <location>
        <begin position="12"/>
        <end position="24"/>
    </location>
</feature>
<evidence type="ECO:0000256" key="1">
    <source>
        <dbReference type="SAM" id="MobiDB-lite"/>
    </source>
</evidence>
<dbReference type="AlphaFoldDB" id="A0A5C3NL82"/>
<dbReference type="InParanoid" id="A0A5C3NL82"/>
<protein>
    <submittedName>
        <fullName evidence="2">Uncharacterized protein</fullName>
    </submittedName>
</protein>
<gene>
    <name evidence="2" type="ORF">K466DRAFT_592945</name>
</gene>
<name>A0A5C3NL82_9APHY</name>
<sequence>MRSHARGLSTLDSRDVREPARAAHVDQAGRWSLSPTWEKRRADVSSGSEEMSSSDVPDQHNRTGLGKGRDALVRAPPGLLPWENRLEDVSGESEEM</sequence>
<dbReference type="EMBL" id="ML212936">
    <property type="protein sequence ID" value="TFK77975.1"/>
    <property type="molecule type" value="Genomic_DNA"/>
</dbReference>
<proteinExistence type="predicted"/>
<feature type="non-terminal residue" evidence="2">
    <location>
        <position position="96"/>
    </location>
</feature>
<dbReference type="Proteomes" id="UP000308197">
    <property type="component" value="Unassembled WGS sequence"/>
</dbReference>
<evidence type="ECO:0000313" key="2">
    <source>
        <dbReference type="EMBL" id="TFK77975.1"/>
    </source>
</evidence>
<evidence type="ECO:0000313" key="3">
    <source>
        <dbReference type="Proteomes" id="UP000308197"/>
    </source>
</evidence>
<keyword evidence="3" id="KW-1185">Reference proteome</keyword>